<proteinExistence type="inferred from homology"/>
<name>A0AAV7H4V6_DENCH</name>
<dbReference type="EMBL" id="JAGFBR010000008">
    <property type="protein sequence ID" value="KAH0463018.1"/>
    <property type="molecule type" value="Genomic_DNA"/>
</dbReference>
<comment type="similarity">
    <text evidence="1">Belongs to the disease resistance NB-LRR family.</text>
</comment>
<protein>
    <recommendedName>
        <fullName evidence="6">Disease resistance N-terminal domain-containing protein</fullName>
    </recommendedName>
</protein>
<dbReference type="Pfam" id="PF18052">
    <property type="entry name" value="Rx_N"/>
    <property type="match status" value="1"/>
</dbReference>
<keyword evidence="3" id="KW-0677">Repeat</keyword>
<keyword evidence="4" id="KW-0547">Nucleotide-binding</keyword>
<gene>
    <name evidence="7" type="ORF">IEQ34_007600</name>
</gene>
<evidence type="ECO:0000256" key="3">
    <source>
        <dbReference type="ARBA" id="ARBA00022737"/>
    </source>
</evidence>
<dbReference type="InterPro" id="IPR041118">
    <property type="entry name" value="Rx_N"/>
</dbReference>
<evidence type="ECO:0000256" key="5">
    <source>
        <dbReference type="ARBA" id="ARBA00022821"/>
    </source>
</evidence>
<keyword evidence="8" id="KW-1185">Reference proteome</keyword>
<evidence type="ECO:0000313" key="7">
    <source>
        <dbReference type="EMBL" id="KAH0463018.1"/>
    </source>
</evidence>
<dbReference type="Proteomes" id="UP000775213">
    <property type="component" value="Unassembled WGS sequence"/>
</dbReference>
<dbReference type="Gene3D" id="1.20.5.4130">
    <property type="match status" value="1"/>
</dbReference>
<keyword evidence="5" id="KW-0611">Plant defense</keyword>
<evidence type="ECO:0000256" key="2">
    <source>
        <dbReference type="ARBA" id="ARBA00022614"/>
    </source>
</evidence>
<dbReference type="GO" id="GO:0006952">
    <property type="term" value="P:defense response"/>
    <property type="evidence" value="ECO:0007669"/>
    <property type="project" value="UniProtKB-KW"/>
</dbReference>
<sequence>MEEWFVTPIMEKLINTGFQYLGDQVRWQTGMKEELERLRENHPMIQAVVDFASGQEQIRDQNLALNEWLWQLRDAIDEADDVLDDLEYMKLEK</sequence>
<organism evidence="7 8">
    <name type="scientific">Dendrobium chrysotoxum</name>
    <name type="common">Orchid</name>
    <dbReference type="NCBI Taxonomy" id="161865"/>
    <lineage>
        <taxon>Eukaryota</taxon>
        <taxon>Viridiplantae</taxon>
        <taxon>Streptophyta</taxon>
        <taxon>Embryophyta</taxon>
        <taxon>Tracheophyta</taxon>
        <taxon>Spermatophyta</taxon>
        <taxon>Magnoliopsida</taxon>
        <taxon>Liliopsida</taxon>
        <taxon>Asparagales</taxon>
        <taxon>Orchidaceae</taxon>
        <taxon>Epidendroideae</taxon>
        <taxon>Malaxideae</taxon>
        <taxon>Dendrobiinae</taxon>
        <taxon>Dendrobium</taxon>
    </lineage>
</organism>
<reference evidence="7 8" key="1">
    <citation type="journal article" date="2021" name="Hortic Res">
        <title>Chromosome-scale assembly of the Dendrobium chrysotoxum genome enhances the understanding of orchid evolution.</title>
        <authorList>
            <person name="Zhang Y."/>
            <person name="Zhang G.Q."/>
            <person name="Zhang D."/>
            <person name="Liu X.D."/>
            <person name="Xu X.Y."/>
            <person name="Sun W.H."/>
            <person name="Yu X."/>
            <person name="Zhu X."/>
            <person name="Wang Z.W."/>
            <person name="Zhao X."/>
            <person name="Zhong W.Y."/>
            <person name="Chen H."/>
            <person name="Yin W.L."/>
            <person name="Huang T."/>
            <person name="Niu S.C."/>
            <person name="Liu Z.J."/>
        </authorList>
    </citation>
    <scope>NUCLEOTIDE SEQUENCE [LARGE SCALE GENOMIC DNA]</scope>
    <source>
        <strain evidence="7">Lindl</strain>
    </source>
</reference>
<comment type="caution">
    <text evidence="7">The sequence shown here is derived from an EMBL/GenBank/DDBJ whole genome shotgun (WGS) entry which is preliminary data.</text>
</comment>
<evidence type="ECO:0000256" key="4">
    <source>
        <dbReference type="ARBA" id="ARBA00022741"/>
    </source>
</evidence>
<accession>A0AAV7H4V6</accession>
<evidence type="ECO:0000259" key="6">
    <source>
        <dbReference type="Pfam" id="PF18052"/>
    </source>
</evidence>
<dbReference type="AlphaFoldDB" id="A0AAV7H4V6"/>
<evidence type="ECO:0000256" key="1">
    <source>
        <dbReference type="ARBA" id="ARBA00008894"/>
    </source>
</evidence>
<dbReference type="GO" id="GO:0000166">
    <property type="term" value="F:nucleotide binding"/>
    <property type="evidence" value="ECO:0007669"/>
    <property type="project" value="UniProtKB-KW"/>
</dbReference>
<evidence type="ECO:0000313" key="8">
    <source>
        <dbReference type="Proteomes" id="UP000775213"/>
    </source>
</evidence>
<keyword evidence="2" id="KW-0433">Leucine-rich repeat</keyword>
<feature type="domain" description="Disease resistance N-terminal" evidence="6">
    <location>
        <begin position="10"/>
        <end position="90"/>
    </location>
</feature>